<reference evidence="1" key="1">
    <citation type="submission" date="2016-10" db="EMBL/GenBank/DDBJ databases">
        <authorList>
            <person name="Benchimol M."/>
            <person name="Almeida L.G."/>
            <person name="Vasconcelos A.T."/>
            <person name="Perreira-Neves A."/>
            <person name="Rosa I.A."/>
            <person name="Tasca T."/>
            <person name="Bogo M.R."/>
            <person name="de Souza W."/>
        </authorList>
    </citation>
    <scope>NUCLEOTIDE SEQUENCE [LARGE SCALE GENOMIC DNA]</scope>
    <source>
        <strain evidence="1">K</strain>
    </source>
</reference>
<name>A0A1J4JMV3_9EUKA</name>
<keyword evidence="2" id="KW-1185">Reference proteome</keyword>
<evidence type="ECO:0000313" key="2">
    <source>
        <dbReference type="Proteomes" id="UP000179807"/>
    </source>
</evidence>
<gene>
    <name evidence="1" type="ORF">TRFO_32943</name>
</gene>
<proteinExistence type="predicted"/>
<sequence length="152" mass="16978">MFSLFDDGDDSFGVCSSPITYPQQDNDFSLSFQSASPNRVADTDYFLEFSGFDIGMPDMEMMPFGFIKNESPIKKTEKGVSRIPSIPVSQPEKTQKLQQTIVEPVKHKPRRKVESFQPFASFSSLEQSVKILRSIVGTAPRVCAPVPVSVYN</sequence>
<dbReference type="AlphaFoldDB" id="A0A1J4JMV3"/>
<dbReference type="Proteomes" id="UP000179807">
    <property type="component" value="Unassembled WGS sequence"/>
</dbReference>
<organism evidence="1 2">
    <name type="scientific">Tritrichomonas foetus</name>
    <dbReference type="NCBI Taxonomy" id="1144522"/>
    <lineage>
        <taxon>Eukaryota</taxon>
        <taxon>Metamonada</taxon>
        <taxon>Parabasalia</taxon>
        <taxon>Tritrichomonadida</taxon>
        <taxon>Tritrichomonadidae</taxon>
        <taxon>Tritrichomonas</taxon>
    </lineage>
</organism>
<dbReference type="GeneID" id="94843489"/>
<evidence type="ECO:0000313" key="1">
    <source>
        <dbReference type="EMBL" id="OHT00403.1"/>
    </source>
</evidence>
<protein>
    <submittedName>
        <fullName evidence="1">Uncharacterized protein</fullName>
    </submittedName>
</protein>
<dbReference type="RefSeq" id="XP_068353539.1">
    <property type="nucleotide sequence ID" value="XM_068508785.1"/>
</dbReference>
<comment type="caution">
    <text evidence="1">The sequence shown here is derived from an EMBL/GenBank/DDBJ whole genome shotgun (WGS) entry which is preliminary data.</text>
</comment>
<accession>A0A1J4JMV3</accession>
<dbReference type="VEuPathDB" id="TrichDB:TRFO_32943"/>
<dbReference type="EMBL" id="MLAK01000957">
    <property type="protein sequence ID" value="OHT00403.1"/>
    <property type="molecule type" value="Genomic_DNA"/>
</dbReference>